<proteinExistence type="predicted"/>
<reference evidence="1" key="2">
    <citation type="submission" date="2021-09" db="EMBL/GenBank/DDBJ databases">
        <authorList>
            <person name="Gilroy R."/>
        </authorList>
    </citation>
    <scope>NUCLEOTIDE SEQUENCE</scope>
    <source>
        <strain evidence="1">CHK192-2623</strain>
    </source>
</reference>
<protein>
    <submittedName>
        <fullName evidence="1">Uncharacterized protein</fullName>
    </submittedName>
</protein>
<comment type="caution">
    <text evidence="1">The sequence shown here is derived from an EMBL/GenBank/DDBJ whole genome shotgun (WGS) entry which is preliminary data.</text>
</comment>
<dbReference type="Proteomes" id="UP000732527">
    <property type="component" value="Unassembled WGS sequence"/>
</dbReference>
<dbReference type="EMBL" id="DYYQ01000016">
    <property type="protein sequence ID" value="HJE49094.1"/>
    <property type="molecule type" value="Genomic_DNA"/>
</dbReference>
<dbReference type="AlphaFoldDB" id="A0A921EJ86"/>
<accession>A0A921EJ86</accession>
<reference evidence="1" key="1">
    <citation type="journal article" date="2021" name="PeerJ">
        <title>Extensive microbial diversity within the chicken gut microbiome revealed by metagenomics and culture.</title>
        <authorList>
            <person name="Gilroy R."/>
            <person name="Ravi A."/>
            <person name="Getino M."/>
            <person name="Pursley I."/>
            <person name="Horton D.L."/>
            <person name="Alikhan N.F."/>
            <person name="Baker D."/>
            <person name="Gharbi K."/>
            <person name="Hall N."/>
            <person name="Watson M."/>
            <person name="Adriaenssens E.M."/>
            <person name="Foster-Nyarko E."/>
            <person name="Jarju S."/>
            <person name="Secka A."/>
            <person name="Antonio M."/>
            <person name="Oren A."/>
            <person name="Chaudhuri R.R."/>
            <person name="La Ragione R."/>
            <person name="Hildebrand F."/>
            <person name="Pallen M.J."/>
        </authorList>
    </citation>
    <scope>NUCLEOTIDE SEQUENCE</scope>
    <source>
        <strain evidence="1">CHK192-2623</strain>
    </source>
</reference>
<evidence type="ECO:0000313" key="1">
    <source>
        <dbReference type="EMBL" id="HJE49094.1"/>
    </source>
</evidence>
<organism evidence="1 2">
    <name type="scientific">Lactobacillus johnsonii</name>
    <dbReference type="NCBI Taxonomy" id="33959"/>
    <lineage>
        <taxon>Bacteria</taxon>
        <taxon>Bacillati</taxon>
        <taxon>Bacillota</taxon>
        <taxon>Bacilli</taxon>
        <taxon>Lactobacillales</taxon>
        <taxon>Lactobacillaceae</taxon>
        <taxon>Lactobacillus</taxon>
    </lineage>
</organism>
<name>A0A921EJ86_LACJH</name>
<gene>
    <name evidence="1" type="ORF">K8V69_02780</name>
</gene>
<dbReference type="RefSeq" id="WP_012845611.1">
    <property type="nucleotide sequence ID" value="NZ_JAIAZX010000005.1"/>
</dbReference>
<evidence type="ECO:0000313" key="2">
    <source>
        <dbReference type="Proteomes" id="UP000732527"/>
    </source>
</evidence>
<sequence>MIDNKNLLKLLRTELPKMNKGDKIKFLTYKKDRSILVEKGGDNFTLVENGYRQIVWENLTKAEVLKRMKKLQKIEFPRSNKLYLSKQK</sequence>